<comment type="similarity">
    <text evidence="1">Belongs to the nitronate monooxygenase family. NMO class I subfamily.</text>
</comment>
<dbReference type="Gene3D" id="3.20.20.70">
    <property type="entry name" value="Aldolase class I"/>
    <property type="match status" value="1"/>
</dbReference>
<protein>
    <submittedName>
        <fullName evidence="6">Uncharacterized protein</fullName>
    </submittedName>
</protein>
<evidence type="ECO:0000256" key="4">
    <source>
        <dbReference type="ARBA" id="ARBA00023002"/>
    </source>
</evidence>
<reference evidence="6" key="2">
    <citation type="journal article" date="2017" name="Genome Announc.">
        <title>High-Quality Draft Genome Sequence of Burkholderia contaminans CH-1, a Gram-Negative Bacterium That Metabolizes 2-Azahypoxanthine, a Plant Growth-Regulating Compound.</title>
        <authorList>
            <person name="Choi J.-H."/>
            <person name="Sugiura H."/>
            <person name="Moriuchi R."/>
            <person name="Kawagishi H."/>
            <person name="Dohra H."/>
        </authorList>
    </citation>
    <scope>NUCLEOTIDE SEQUENCE</scope>
    <source>
        <strain evidence="6">CH-1</strain>
    </source>
</reference>
<evidence type="ECO:0000256" key="5">
    <source>
        <dbReference type="ARBA" id="ARBA00023033"/>
    </source>
</evidence>
<keyword evidence="2" id="KW-0285">Flavoprotein</keyword>
<keyword evidence="3" id="KW-0288">FMN</keyword>
<dbReference type="SUPFAM" id="SSF51412">
    <property type="entry name" value="Inosine monophosphate dehydrogenase (IMPDH)"/>
    <property type="match status" value="1"/>
</dbReference>
<dbReference type="PANTHER" id="PTHR42747">
    <property type="entry name" value="NITRONATE MONOOXYGENASE-RELATED"/>
    <property type="match status" value="1"/>
</dbReference>
<dbReference type="AlphaFoldDB" id="A0A286P604"/>
<evidence type="ECO:0000256" key="3">
    <source>
        <dbReference type="ARBA" id="ARBA00022643"/>
    </source>
</evidence>
<dbReference type="InterPro" id="IPR013785">
    <property type="entry name" value="Aldolase_TIM"/>
</dbReference>
<evidence type="ECO:0000256" key="1">
    <source>
        <dbReference type="ARBA" id="ARBA00009881"/>
    </source>
</evidence>
<evidence type="ECO:0000256" key="2">
    <source>
        <dbReference type="ARBA" id="ARBA00022630"/>
    </source>
</evidence>
<sequence>MDMGGVTKMDGATHRGCLDELFPAGRLPLMAAPMFLVSGPELAIACATAGIVGSFPAPNARNVDLLEAWLAQVTSALRDAPGASPWALNMIVHSTYDRFERELELVMKYRPRIVSTALGSPARVREHVHSYGGIVMADVVTPTLARKAVDAGVDALILVTHGAGGHTGYYNPFAFVAEVRQFWSGPLGLAGCMTSGRDIRAAQLIGADFVVAGTRFIATRESMASAEYRDLVVSSRIEDLVESKAVSGVLANWLKPTLHAAGIDASLNSEGKRIDFSGDISAGKKAWKDVWSAGQGLGAIERSSSVAELVRQLECEYLEMLKTEREQAGALLGRWRGASV</sequence>
<keyword evidence="4" id="KW-0560">Oxidoreductase</keyword>
<dbReference type="PANTHER" id="PTHR42747:SF4">
    <property type="entry name" value="BLR1330 PROTEIN"/>
    <property type="match status" value="1"/>
</dbReference>
<dbReference type="GO" id="GO:0018580">
    <property type="term" value="F:nitronate monooxygenase activity"/>
    <property type="evidence" value="ECO:0007669"/>
    <property type="project" value="InterPro"/>
</dbReference>
<gene>
    <name evidence="6" type="ORF">BCCH1_06620</name>
</gene>
<accession>A0A286P604</accession>
<organism evidence="6">
    <name type="scientific">Burkholderia contaminans</name>
    <dbReference type="NCBI Taxonomy" id="488447"/>
    <lineage>
        <taxon>Bacteria</taxon>
        <taxon>Pseudomonadati</taxon>
        <taxon>Pseudomonadota</taxon>
        <taxon>Betaproteobacteria</taxon>
        <taxon>Burkholderiales</taxon>
        <taxon>Burkholderiaceae</taxon>
        <taxon>Burkholderia</taxon>
        <taxon>Burkholderia cepacia complex</taxon>
    </lineage>
</organism>
<dbReference type="InterPro" id="IPR004136">
    <property type="entry name" value="NMO"/>
</dbReference>
<evidence type="ECO:0000313" key="6">
    <source>
        <dbReference type="EMBL" id="BBA38246.1"/>
    </source>
</evidence>
<reference evidence="6" key="1">
    <citation type="journal article" date="2016" name="Biosci. Biotechnol. Biochem.">
        <title>Bioconversion of AHX to AOH by resting cells of Burkholderia contaminans CH-1.</title>
        <authorList>
            <person name="Choi J.H."/>
            <person name="Kikuchi A."/>
            <person name="Pumkaeo P."/>
            <person name="Hirai H."/>
            <person name="Tokuyama S."/>
            <person name="Kawagishi H."/>
        </authorList>
    </citation>
    <scope>NUCLEOTIDE SEQUENCE</scope>
    <source>
        <strain evidence="6">CH-1</strain>
    </source>
</reference>
<name>A0A286P604_9BURK</name>
<keyword evidence="5" id="KW-0503">Monooxygenase</keyword>
<dbReference type="Pfam" id="PF03060">
    <property type="entry name" value="NMO"/>
    <property type="match status" value="1"/>
</dbReference>
<dbReference type="CDD" id="cd04730">
    <property type="entry name" value="NPD_like"/>
    <property type="match status" value="1"/>
</dbReference>
<dbReference type="EMBL" id="AP018357">
    <property type="protein sequence ID" value="BBA38246.1"/>
    <property type="molecule type" value="Genomic_DNA"/>
</dbReference>
<proteinExistence type="inferred from homology"/>